<organism evidence="2">
    <name type="scientific">uncultured bacterium contig00045</name>
    <dbReference type="NCBI Taxonomy" id="1181531"/>
    <lineage>
        <taxon>Bacteria</taxon>
        <taxon>environmental samples</taxon>
    </lineage>
</organism>
<dbReference type="Pfam" id="PF16472">
    <property type="entry name" value="DUF5050"/>
    <property type="match status" value="1"/>
</dbReference>
<dbReference type="SUPFAM" id="SSF63825">
    <property type="entry name" value="YWTD domain"/>
    <property type="match status" value="1"/>
</dbReference>
<reference evidence="2" key="1">
    <citation type="submission" date="2012-03" db="EMBL/GenBank/DDBJ databases">
        <title>Functional metagenomics reveals considerable lignocellulase gene clusters in the gut microbiome of a wood-feeding higher termite.</title>
        <authorList>
            <person name="Liu N."/>
        </authorList>
    </citation>
    <scope>NUCLEOTIDE SEQUENCE</scope>
</reference>
<dbReference type="PANTHER" id="PTHR32256:SF17">
    <property type="entry name" value="EGF-LIKE DOMAIN-CONTAINING PROTEIN"/>
    <property type="match status" value="1"/>
</dbReference>
<dbReference type="InterPro" id="IPR053369">
    <property type="entry name" value="SrfA-induced_signal"/>
</dbReference>
<dbReference type="PANTHER" id="PTHR32256">
    <property type="match status" value="1"/>
</dbReference>
<feature type="domain" description="Prolow-density lipoprotein receptor-related protein 1-like beta-propeller" evidence="1">
    <location>
        <begin position="21"/>
        <end position="178"/>
    </location>
</feature>
<name>A0A806KDK3_9BACT</name>
<dbReference type="Gene3D" id="2.120.10.30">
    <property type="entry name" value="TolB, C-terminal domain"/>
    <property type="match status" value="1"/>
</dbReference>
<evidence type="ECO:0000259" key="1">
    <source>
        <dbReference type="Pfam" id="PF16472"/>
    </source>
</evidence>
<proteinExistence type="predicted"/>
<accession>A0A806KDK3</accession>
<protein>
    <submittedName>
        <fullName evidence="2">Basic protein</fullName>
    </submittedName>
</protein>
<dbReference type="AlphaFoldDB" id="A0A806KDK3"/>
<evidence type="ECO:0000313" key="2">
    <source>
        <dbReference type="EMBL" id="AGS52675.1"/>
    </source>
</evidence>
<dbReference type="InterPro" id="IPR032485">
    <property type="entry name" value="LRP1-like_beta_prop"/>
</dbReference>
<dbReference type="EMBL" id="JQ844204">
    <property type="protein sequence ID" value="AGS52675.1"/>
    <property type="molecule type" value="Genomic_DNA"/>
</dbReference>
<sequence length="243" mass="26020">MAACPVCGDVPGATDTTERGNTAGNTANHGLAAIAQDGRVYYSNTSANGELYSMNPDGTDARIVCGDVALFINALGDRLYYVNLGEGFTLHTVKTDGTDRQKLGDDAAYNVTLYGDRLYYTNLSDDYNLYTIKTDGTDIDKLYAQGVESINAAYGTLYLSTWTPDGFVIYGMDLDADGSGSGEVFSAKRSSLDIAYSTGVYAAGGRLYLIASDSGNNYTLYSMDLGGGDLQRLEYREHEDNAG</sequence>
<dbReference type="InterPro" id="IPR011042">
    <property type="entry name" value="6-blade_b-propeller_TolB-like"/>
</dbReference>